<organism evidence="1 2">
    <name type="scientific">Pelistega indica</name>
    <dbReference type="NCBI Taxonomy" id="1414851"/>
    <lineage>
        <taxon>Bacteria</taxon>
        <taxon>Pseudomonadati</taxon>
        <taxon>Pseudomonadota</taxon>
        <taxon>Betaproteobacteria</taxon>
        <taxon>Burkholderiales</taxon>
        <taxon>Alcaligenaceae</taxon>
        <taxon>Pelistega</taxon>
    </lineage>
</organism>
<reference evidence="1 2" key="1">
    <citation type="submission" date="2013-11" db="EMBL/GenBank/DDBJ databases">
        <title>Genomic analysis of Pelistega sp. HM-7.</title>
        <authorList>
            <person name="Kumbhare S.V."/>
            <person name="Shetty S.A."/>
            <person name="Sharma O."/>
            <person name="Dhotre D.P."/>
        </authorList>
    </citation>
    <scope>NUCLEOTIDE SEQUENCE [LARGE SCALE GENOMIC DNA]</scope>
    <source>
        <strain evidence="1 2">HM-7</strain>
    </source>
</reference>
<dbReference type="Pfam" id="PF12059">
    <property type="entry name" value="DUF3540"/>
    <property type="match status" value="1"/>
</dbReference>
<accession>V8FT82</accession>
<dbReference type="EMBL" id="AYSV01000120">
    <property type="protein sequence ID" value="ETD67474.1"/>
    <property type="molecule type" value="Genomic_DNA"/>
</dbReference>
<dbReference type="InterPro" id="IPR021927">
    <property type="entry name" value="DUF3540"/>
</dbReference>
<evidence type="ECO:0000313" key="1">
    <source>
        <dbReference type="EMBL" id="ETD67474.1"/>
    </source>
</evidence>
<protein>
    <recommendedName>
        <fullName evidence="3">DUF3540 domain-containing protein</fullName>
    </recommendedName>
</protein>
<keyword evidence="2" id="KW-1185">Reference proteome</keyword>
<dbReference type="OrthoDB" id="6119047at2"/>
<evidence type="ECO:0000313" key="2">
    <source>
        <dbReference type="Proteomes" id="UP000018766"/>
    </source>
</evidence>
<comment type="caution">
    <text evidence="1">The sequence shown here is derived from an EMBL/GenBank/DDBJ whole genome shotgun (WGS) entry which is preliminary data.</text>
</comment>
<dbReference type="RefSeq" id="WP_023952845.1">
    <property type="nucleotide sequence ID" value="NZ_AYSV01000120.1"/>
</dbReference>
<evidence type="ECO:0008006" key="3">
    <source>
        <dbReference type="Google" id="ProtNLM"/>
    </source>
</evidence>
<proteinExistence type="predicted"/>
<name>V8FT82_9BURK</name>
<dbReference type="Proteomes" id="UP000018766">
    <property type="component" value="Unassembled WGS sequence"/>
</dbReference>
<gene>
    <name evidence="1" type="ORF">V757_11295</name>
</gene>
<dbReference type="AlphaFoldDB" id="V8FT82"/>
<sequence>MSREERESVNQSFVAAENELARLLHHGQSERAHVLVPIHTAAKVVGIHKETQAIEVCLDGAVISIKKAASCLLMPAVNDVVLVSGADINQAYVIAVLEQANTAQQEIAIAGNVLVSASSLTFKSEQLLSMESAQITLKAQEAHCVVEQTQFVGKEMKATIGLVQLVGKVYEAIVDRLSHMSKRAFRITEQTEQVRVGTLDYQAENSARIHAKYTMVTAKDLVKVDSDQIHMG</sequence>